<keyword evidence="2" id="KW-1185">Reference proteome</keyword>
<name>A0ABY0C1S2_9GAMM</name>
<comment type="caution">
    <text evidence="1">The sequence shown here is derived from an EMBL/GenBank/DDBJ whole genome shotgun (WGS) entry which is preliminary data.</text>
</comment>
<dbReference type="SUPFAM" id="SSF53335">
    <property type="entry name" value="S-adenosyl-L-methionine-dependent methyltransferases"/>
    <property type="match status" value="1"/>
</dbReference>
<sequence>MSLPFSQACENNKRPIFEILSKALSEPGSVLEVGSGSGQHAEFFAQQLPHIRWQCSDVETNLPGLQARIGEAQLENLPAALAFDVNRQQIISGRFDLVYSANTLHIMSWPTVVRFFKTLPALLNEHGSVWIYGPFNYGGLYTSGSNELFDQSLKSRDASMGIRDIEKVQQLAHSQGFTHLQDYQMPANNRLLRFYKG</sequence>
<keyword evidence="1" id="KW-0489">Methyltransferase</keyword>
<protein>
    <submittedName>
        <fullName evidence="1">Methylase</fullName>
    </submittedName>
</protein>
<dbReference type="Gene3D" id="3.40.50.150">
    <property type="entry name" value="Vaccinia Virus protein VP39"/>
    <property type="match status" value="1"/>
</dbReference>
<dbReference type="RefSeq" id="WP_126787698.1">
    <property type="nucleotide sequence ID" value="NZ_PIPN01000001.1"/>
</dbReference>
<dbReference type="Proteomes" id="UP000287410">
    <property type="component" value="Unassembled WGS sequence"/>
</dbReference>
<dbReference type="EMBL" id="PIPN01000001">
    <property type="protein sequence ID" value="RUO31588.1"/>
    <property type="molecule type" value="Genomic_DNA"/>
</dbReference>
<proteinExistence type="predicted"/>
<dbReference type="GO" id="GO:0032259">
    <property type="term" value="P:methylation"/>
    <property type="evidence" value="ECO:0007669"/>
    <property type="project" value="UniProtKB-KW"/>
</dbReference>
<evidence type="ECO:0000313" key="1">
    <source>
        <dbReference type="EMBL" id="RUO31588.1"/>
    </source>
</evidence>
<dbReference type="PANTHER" id="PTHR20974">
    <property type="entry name" value="UPF0585 PROTEIN CG18661"/>
    <property type="match status" value="1"/>
</dbReference>
<keyword evidence="1" id="KW-0808">Transferase</keyword>
<organism evidence="1 2">
    <name type="scientific">Aliidiomarina sedimenti</name>
    <dbReference type="NCBI Taxonomy" id="1933879"/>
    <lineage>
        <taxon>Bacteria</taxon>
        <taxon>Pseudomonadati</taxon>
        <taxon>Pseudomonadota</taxon>
        <taxon>Gammaproteobacteria</taxon>
        <taxon>Alteromonadales</taxon>
        <taxon>Idiomarinaceae</taxon>
        <taxon>Aliidiomarina</taxon>
    </lineage>
</organism>
<dbReference type="Pfam" id="PF06080">
    <property type="entry name" value="DUF938"/>
    <property type="match status" value="1"/>
</dbReference>
<accession>A0ABY0C1S2</accession>
<dbReference type="PANTHER" id="PTHR20974:SF0">
    <property type="entry name" value="UPF0585 PROTEIN CG18661"/>
    <property type="match status" value="1"/>
</dbReference>
<gene>
    <name evidence="1" type="ORF">CWE12_00900</name>
</gene>
<evidence type="ECO:0000313" key="2">
    <source>
        <dbReference type="Proteomes" id="UP000287410"/>
    </source>
</evidence>
<reference evidence="1 2" key="1">
    <citation type="journal article" date="2018" name="Front. Microbiol.">
        <title>Genome-Based Analysis Reveals the Taxonomy and Diversity of the Family Idiomarinaceae.</title>
        <authorList>
            <person name="Liu Y."/>
            <person name="Lai Q."/>
            <person name="Shao Z."/>
        </authorList>
    </citation>
    <scope>NUCLEOTIDE SEQUENCE [LARGE SCALE GENOMIC DNA]</scope>
    <source>
        <strain evidence="1 2">GBSy1</strain>
    </source>
</reference>
<dbReference type="InterPro" id="IPR029063">
    <property type="entry name" value="SAM-dependent_MTases_sf"/>
</dbReference>
<dbReference type="GO" id="GO:0008168">
    <property type="term" value="F:methyltransferase activity"/>
    <property type="evidence" value="ECO:0007669"/>
    <property type="project" value="UniProtKB-KW"/>
</dbReference>
<dbReference type="InterPro" id="IPR010342">
    <property type="entry name" value="DUF938"/>
</dbReference>